<evidence type="ECO:0000313" key="2">
    <source>
        <dbReference type="EMBL" id="MBB3019610.1"/>
    </source>
</evidence>
<name>A0A7W4YWM5_9HYPH</name>
<comment type="caution">
    <text evidence="2">The sequence shown here is derived from an EMBL/GenBank/DDBJ whole genome shotgun (WGS) entry which is preliminary data.</text>
</comment>
<evidence type="ECO:0008006" key="4">
    <source>
        <dbReference type="Google" id="ProtNLM"/>
    </source>
</evidence>
<feature type="chain" id="PRO_5031351670" description="Secreted protein" evidence="1">
    <location>
        <begin position="26"/>
        <end position="201"/>
    </location>
</feature>
<dbReference type="Proteomes" id="UP000532010">
    <property type="component" value="Unassembled WGS sequence"/>
</dbReference>
<keyword evidence="3" id="KW-1185">Reference proteome</keyword>
<dbReference type="AlphaFoldDB" id="A0A7W4YWM5"/>
<protein>
    <recommendedName>
        <fullName evidence="4">Secreted protein</fullName>
    </recommendedName>
</protein>
<gene>
    <name evidence="2" type="ORF">FHR70_002675</name>
</gene>
<evidence type="ECO:0000256" key="1">
    <source>
        <dbReference type="SAM" id="SignalP"/>
    </source>
</evidence>
<reference evidence="2 3" key="1">
    <citation type="submission" date="2020-08" db="EMBL/GenBank/DDBJ databases">
        <title>The Agave Microbiome: Exploring the role of microbial communities in plant adaptations to desert environments.</title>
        <authorList>
            <person name="Partida-Martinez L.P."/>
        </authorList>
    </citation>
    <scope>NUCLEOTIDE SEQUENCE [LARGE SCALE GENOMIC DNA]</scope>
    <source>
        <strain evidence="2 3">AT3.9</strain>
    </source>
</reference>
<accession>A0A7W4YWM5</accession>
<evidence type="ECO:0000313" key="3">
    <source>
        <dbReference type="Proteomes" id="UP000532010"/>
    </source>
</evidence>
<dbReference type="EMBL" id="JACHWB010000003">
    <property type="protein sequence ID" value="MBB3019610.1"/>
    <property type="molecule type" value="Genomic_DNA"/>
</dbReference>
<dbReference type="RefSeq" id="WP_183450853.1">
    <property type="nucleotide sequence ID" value="NZ_JACHWB010000003.1"/>
</dbReference>
<sequence length="201" mass="21776">MNRHHTLAWFACSVLSVATLSSVSAQQHTMPRSSSDQEIIRSAMAAAPPAIAKDATIIDVSKEGKIRSVRKGTNNFTCMADNPSTPGPDPMCGDENAMAWAQAWIEHKDPPAGKVGFMYMLAGGTDASNTDPYAQQPEPNNNWVKTGPHVMVVGAKGMMEGYPRAAMPDTSRPYVMWAGTPYEHLMLPVQTSKPMGKTARR</sequence>
<organism evidence="2 3">
    <name type="scientific">Microvirga lupini</name>
    <dbReference type="NCBI Taxonomy" id="420324"/>
    <lineage>
        <taxon>Bacteria</taxon>
        <taxon>Pseudomonadati</taxon>
        <taxon>Pseudomonadota</taxon>
        <taxon>Alphaproteobacteria</taxon>
        <taxon>Hyphomicrobiales</taxon>
        <taxon>Methylobacteriaceae</taxon>
        <taxon>Microvirga</taxon>
    </lineage>
</organism>
<keyword evidence="1" id="KW-0732">Signal</keyword>
<proteinExistence type="predicted"/>
<feature type="signal peptide" evidence="1">
    <location>
        <begin position="1"/>
        <end position="25"/>
    </location>
</feature>